<protein>
    <submittedName>
        <fullName evidence="1">Uncharacterized protein</fullName>
    </submittedName>
</protein>
<evidence type="ECO:0000313" key="2">
    <source>
        <dbReference type="Proteomes" id="UP000199428"/>
    </source>
</evidence>
<dbReference type="EMBL" id="FMWK01000011">
    <property type="protein sequence ID" value="SCZ79912.1"/>
    <property type="molecule type" value="Genomic_DNA"/>
</dbReference>
<dbReference type="AlphaFoldDB" id="A0A1G5S0J7"/>
<sequence length="110" mass="12972">MDNYDEFLADIAEIAEGLANLGKEAYYEYMGPVERLCDNSSTVSENEIGLMLDYLLSFCGYEKVLGLYKKVCRTFYNKYPECISDYIVYYLEEYEPEKYEELKRRAVIDK</sequence>
<gene>
    <name evidence="1" type="ORF">SAMN02910350_02016</name>
</gene>
<reference evidence="1 2" key="1">
    <citation type="submission" date="2016-10" db="EMBL/GenBank/DDBJ databases">
        <authorList>
            <person name="de Groot N.N."/>
        </authorList>
    </citation>
    <scope>NUCLEOTIDE SEQUENCE [LARGE SCALE GENOMIC DNA]</scope>
    <source>
        <strain evidence="1 2">DSM 10317</strain>
    </source>
</reference>
<dbReference type="Proteomes" id="UP000199428">
    <property type="component" value="Unassembled WGS sequence"/>
</dbReference>
<dbReference type="RefSeq" id="WP_176757659.1">
    <property type="nucleotide sequence ID" value="NZ_FMWK01000011.1"/>
</dbReference>
<accession>A0A1G5S0J7</accession>
<evidence type="ECO:0000313" key="1">
    <source>
        <dbReference type="EMBL" id="SCZ79912.1"/>
    </source>
</evidence>
<name>A0A1G5S0J7_PSEXY</name>
<organism evidence="1 2">
    <name type="scientific">Pseudobutyrivibrio xylanivorans</name>
    <dbReference type="NCBI Taxonomy" id="185007"/>
    <lineage>
        <taxon>Bacteria</taxon>
        <taxon>Bacillati</taxon>
        <taxon>Bacillota</taxon>
        <taxon>Clostridia</taxon>
        <taxon>Lachnospirales</taxon>
        <taxon>Lachnospiraceae</taxon>
        <taxon>Pseudobutyrivibrio</taxon>
    </lineage>
</organism>
<proteinExistence type="predicted"/>